<evidence type="ECO:0000259" key="8">
    <source>
        <dbReference type="Pfam" id="PF00082"/>
    </source>
</evidence>
<dbReference type="InterPro" id="IPR000209">
    <property type="entry name" value="Peptidase_S8/S53_dom"/>
</dbReference>
<feature type="active site" description="Charge relay system" evidence="5">
    <location>
        <position position="105"/>
    </location>
</feature>
<keyword evidence="4 5" id="KW-0720">Serine protease</keyword>
<dbReference type="GO" id="GO:0006508">
    <property type="term" value="P:proteolysis"/>
    <property type="evidence" value="ECO:0007669"/>
    <property type="project" value="UniProtKB-KW"/>
</dbReference>
<evidence type="ECO:0000313" key="10">
    <source>
        <dbReference type="Proteomes" id="UP000703720"/>
    </source>
</evidence>
<accession>A0ABS4WP66</accession>
<keyword evidence="3 5" id="KW-0378">Hydrolase</keyword>
<name>A0ABS4WP66_9MICO</name>
<comment type="similarity">
    <text evidence="1 5">Belongs to the peptidase S8 family.</text>
</comment>
<dbReference type="InterPro" id="IPR022398">
    <property type="entry name" value="Peptidase_S8_His-AS"/>
</dbReference>
<keyword evidence="7" id="KW-0732">Signal</keyword>
<evidence type="ECO:0000256" key="4">
    <source>
        <dbReference type="ARBA" id="ARBA00022825"/>
    </source>
</evidence>
<dbReference type="InterPro" id="IPR050131">
    <property type="entry name" value="Peptidase_S8_subtilisin-like"/>
</dbReference>
<evidence type="ECO:0000256" key="2">
    <source>
        <dbReference type="ARBA" id="ARBA00022670"/>
    </source>
</evidence>
<keyword evidence="10" id="KW-1185">Reference proteome</keyword>
<dbReference type="Proteomes" id="UP000703720">
    <property type="component" value="Unassembled WGS sequence"/>
</dbReference>
<dbReference type="InterPro" id="IPR015500">
    <property type="entry name" value="Peptidase_S8_subtilisin-rel"/>
</dbReference>
<evidence type="ECO:0000256" key="6">
    <source>
        <dbReference type="SAM" id="Phobius"/>
    </source>
</evidence>
<dbReference type="PANTHER" id="PTHR43806:SF11">
    <property type="entry name" value="CEREVISIN-RELATED"/>
    <property type="match status" value="1"/>
</dbReference>
<feature type="active site" description="Charge relay system" evidence="5">
    <location>
        <position position="269"/>
    </location>
</feature>
<evidence type="ECO:0000256" key="5">
    <source>
        <dbReference type="PROSITE-ProRule" id="PRU01240"/>
    </source>
</evidence>
<dbReference type="CDD" id="cd00306">
    <property type="entry name" value="Peptidases_S8_S53"/>
    <property type="match status" value="1"/>
</dbReference>
<protein>
    <submittedName>
        <fullName evidence="9">Subtilisin family serine protease</fullName>
    </submittedName>
</protein>
<evidence type="ECO:0000313" key="9">
    <source>
        <dbReference type="EMBL" id="MBP2377958.1"/>
    </source>
</evidence>
<reference evidence="9 10" key="1">
    <citation type="submission" date="2021-03" db="EMBL/GenBank/DDBJ databases">
        <title>Sequencing the genomes of 1000 actinobacteria strains.</title>
        <authorList>
            <person name="Klenk H.-P."/>
        </authorList>
    </citation>
    <scope>NUCLEOTIDE SEQUENCE [LARGE SCALE GENOMIC DNA]</scope>
    <source>
        <strain evidence="9 10">DSM 13468</strain>
    </source>
</reference>
<dbReference type="PROSITE" id="PS00137">
    <property type="entry name" value="SUBTILASE_HIS"/>
    <property type="match status" value="1"/>
</dbReference>
<evidence type="ECO:0000256" key="1">
    <source>
        <dbReference type="ARBA" id="ARBA00011073"/>
    </source>
</evidence>
<dbReference type="PROSITE" id="PS51892">
    <property type="entry name" value="SUBTILASE"/>
    <property type="match status" value="1"/>
</dbReference>
<organism evidence="9 10">
    <name type="scientific">Microbacterium phyllosphaerae</name>
    <dbReference type="NCBI Taxonomy" id="124798"/>
    <lineage>
        <taxon>Bacteria</taxon>
        <taxon>Bacillati</taxon>
        <taxon>Actinomycetota</taxon>
        <taxon>Actinomycetes</taxon>
        <taxon>Micrococcales</taxon>
        <taxon>Microbacteriaceae</taxon>
        <taxon>Microbacterium</taxon>
    </lineage>
</organism>
<dbReference type="Pfam" id="PF00082">
    <property type="entry name" value="Peptidase_S8"/>
    <property type="match status" value="1"/>
</dbReference>
<dbReference type="PRINTS" id="PR00723">
    <property type="entry name" value="SUBTILISIN"/>
</dbReference>
<evidence type="ECO:0000256" key="7">
    <source>
        <dbReference type="SAM" id="SignalP"/>
    </source>
</evidence>
<keyword evidence="6" id="KW-0812">Transmembrane</keyword>
<feature type="signal peptide" evidence="7">
    <location>
        <begin position="1"/>
        <end position="30"/>
    </location>
</feature>
<comment type="caution">
    <text evidence="9">The sequence shown here is derived from an EMBL/GenBank/DDBJ whole genome shotgun (WGS) entry which is preliminary data.</text>
</comment>
<keyword evidence="6" id="KW-1133">Transmembrane helix</keyword>
<gene>
    <name evidence="9" type="ORF">JOF42_001453</name>
</gene>
<feature type="transmembrane region" description="Helical" evidence="6">
    <location>
        <begin position="373"/>
        <end position="396"/>
    </location>
</feature>
<dbReference type="PANTHER" id="PTHR43806">
    <property type="entry name" value="PEPTIDASE S8"/>
    <property type="match status" value="1"/>
</dbReference>
<dbReference type="EMBL" id="JAGIOA010000001">
    <property type="protein sequence ID" value="MBP2377958.1"/>
    <property type="molecule type" value="Genomic_DNA"/>
</dbReference>
<keyword evidence="6" id="KW-0472">Membrane</keyword>
<feature type="active site" description="Charge relay system" evidence="5">
    <location>
        <position position="66"/>
    </location>
</feature>
<dbReference type="SUPFAM" id="SSF52743">
    <property type="entry name" value="Subtilisin-like"/>
    <property type="match status" value="1"/>
</dbReference>
<sequence>MTMVLRRWTARVAAVVCVLGVVLVPSAAAAQDFSGGGPLWYMDAMKIQAIHDAGITGEGVTIAVFDGALNPEIANLQGAEVEVRQLDACPDPLAAAASDFEALRHGTSVASLIVGNGTSDSGEGPVGIAPGARILYYGSLQEGCEGNPFPAALDDAVAQGADIVTMSGGNGRLVEELSQESADGVAAALRAGVLVVASLPNVDSVWEGELGKINGVVNVASVDATAQAAKARDGSDMMNDDVDVVAPGVDVAGVGWDRTWGMSTWSGNSAATPIVAGLLALAKEKWPDATASQLLQSLIRNTGSAPHELQWSNTFGHGTVNATRLLEEDPAQYPDENPLFTDGQAPTLDEVYSAPEPSASEMPEAQAGAGPQVLPWLLAGGGVVVVVVAVTLIVVLRGRRGRREVVGDDVA</sequence>
<feature type="chain" id="PRO_5047094179" evidence="7">
    <location>
        <begin position="31"/>
        <end position="411"/>
    </location>
</feature>
<dbReference type="GO" id="GO:0008233">
    <property type="term" value="F:peptidase activity"/>
    <property type="evidence" value="ECO:0007669"/>
    <property type="project" value="UniProtKB-KW"/>
</dbReference>
<feature type="domain" description="Peptidase S8/S53" evidence="8">
    <location>
        <begin position="57"/>
        <end position="318"/>
    </location>
</feature>
<dbReference type="InterPro" id="IPR036852">
    <property type="entry name" value="Peptidase_S8/S53_dom_sf"/>
</dbReference>
<dbReference type="Gene3D" id="3.40.50.200">
    <property type="entry name" value="Peptidase S8/S53 domain"/>
    <property type="match status" value="1"/>
</dbReference>
<evidence type="ECO:0000256" key="3">
    <source>
        <dbReference type="ARBA" id="ARBA00022801"/>
    </source>
</evidence>
<proteinExistence type="inferred from homology"/>
<dbReference type="RefSeq" id="WP_210097247.1">
    <property type="nucleotide sequence ID" value="NZ_BAAAIO010000001.1"/>
</dbReference>
<keyword evidence="2 5" id="KW-0645">Protease</keyword>